<dbReference type="AlphaFoldDB" id="A0A0A9FMR0"/>
<sequence length="40" mass="4705">MLPKSWSSSRRALTRKGIRRGKCTLWGLRRSYRRTASPAR</sequence>
<reference evidence="1" key="1">
    <citation type="submission" date="2014-09" db="EMBL/GenBank/DDBJ databases">
        <authorList>
            <person name="Magalhaes I.L.F."/>
            <person name="Oliveira U."/>
            <person name="Santos F.R."/>
            <person name="Vidigal T.H.D.A."/>
            <person name="Brescovit A.D."/>
            <person name="Santos A.J."/>
        </authorList>
    </citation>
    <scope>NUCLEOTIDE SEQUENCE</scope>
    <source>
        <tissue evidence="1">Shoot tissue taken approximately 20 cm above the soil surface</tissue>
    </source>
</reference>
<protein>
    <submittedName>
        <fullName evidence="1">Uncharacterized protein</fullName>
    </submittedName>
</protein>
<proteinExistence type="predicted"/>
<organism evidence="1">
    <name type="scientific">Arundo donax</name>
    <name type="common">Giant reed</name>
    <name type="synonym">Donax arundinaceus</name>
    <dbReference type="NCBI Taxonomy" id="35708"/>
    <lineage>
        <taxon>Eukaryota</taxon>
        <taxon>Viridiplantae</taxon>
        <taxon>Streptophyta</taxon>
        <taxon>Embryophyta</taxon>
        <taxon>Tracheophyta</taxon>
        <taxon>Spermatophyta</taxon>
        <taxon>Magnoliopsida</taxon>
        <taxon>Liliopsida</taxon>
        <taxon>Poales</taxon>
        <taxon>Poaceae</taxon>
        <taxon>PACMAD clade</taxon>
        <taxon>Arundinoideae</taxon>
        <taxon>Arundineae</taxon>
        <taxon>Arundo</taxon>
    </lineage>
</organism>
<dbReference type="EMBL" id="GBRH01186340">
    <property type="protein sequence ID" value="JAE11556.1"/>
    <property type="molecule type" value="Transcribed_RNA"/>
</dbReference>
<accession>A0A0A9FMR0</accession>
<reference evidence="1" key="2">
    <citation type="journal article" date="2015" name="Data Brief">
        <title>Shoot transcriptome of the giant reed, Arundo donax.</title>
        <authorList>
            <person name="Barrero R.A."/>
            <person name="Guerrero F.D."/>
            <person name="Moolhuijzen P."/>
            <person name="Goolsby J.A."/>
            <person name="Tidwell J."/>
            <person name="Bellgard S.E."/>
            <person name="Bellgard M.I."/>
        </authorList>
    </citation>
    <scope>NUCLEOTIDE SEQUENCE</scope>
    <source>
        <tissue evidence="1">Shoot tissue taken approximately 20 cm above the soil surface</tissue>
    </source>
</reference>
<evidence type="ECO:0000313" key="1">
    <source>
        <dbReference type="EMBL" id="JAE11556.1"/>
    </source>
</evidence>
<name>A0A0A9FMR0_ARUDO</name>